<gene>
    <name evidence="1" type="ORF">16af_00124</name>
</gene>
<reference evidence="1" key="1">
    <citation type="submission" date="2023-12" db="EMBL/GenBank/DDBJ databases">
        <authorList>
            <person name="Khan F."/>
            <person name="Alvi I.A."/>
        </authorList>
    </citation>
    <scope>NUCLEOTIDE SEQUENCE</scope>
</reference>
<evidence type="ECO:0000313" key="1">
    <source>
        <dbReference type="EMBL" id="WWY66008.1"/>
    </source>
</evidence>
<protein>
    <submittedName>
        <fullName evidence="1">Uncharacterized protein</fullName>
    </submittedName>
</protein>
<name>A0AAU6NTZ6_9CAUD</name>
<proteinExistence type="predicted"/>
<organism evidence="1">
    <name type="scientific">Escherichia phage 1-6af</name>
    <dbReference type="NCBI Taxonomy" id="3117707"/>
    <lineage>
        <taxon>Viruses</taxon>
        <taxon>Duplodnaviria</taxon>
        <taxon>Heunggongvirae</taxon>
        <taxon>Uroviricota</taxon>
        <taxon>Caudoviricetes</taxon>
        <taxon>Mktvariviridae</taxon>
        <taxon>Gordonclarkvirinae</taxon>
        <taxon>Kuravirus</taxon>
    </lineage>
</organism>
<accession>A0AAU6NTZ6</accession>
<sequence>MTEDEYGSFSEEDYENEYRYARGCQCEGAFTGRSYDVPFILLFRGEEL</sequence>
<dbReference type="EMBL" id="OR983333">
    <property type="protein sequence ID" value="WWY66008.1"/>
    <property type="molecule type" value="Genomic_DNA"/>
</dbReference>